<proteinExistence type="predicted"/>
<dbReference type="PANTHER" id="PTHR48228">
    <property type="entry name" value="SUCCINYL-COA--D-CITRAMALATE COA-TRANSFERASE"/>
    <property type="match status" value="1"/>
</dbReference>
<protein>
    <recommendedName>
        <fullName evidence="2">CoA transferase</fullName>
    </recommendedName>
</protein>
<dbReference type="PANTHER" id="PTHR48228:SF7">
    <property type="entry name" value="FATTY ACYL-COA TRANSFERASE RV3272-RELATED"/>
    <property type="match status" value="1"/>
</dbReference>
<dbReference type="Pfam" id="PF02515">
    <property type="entry name" value="CoA_transf_3"/>
    <property type="match status" value="2"/>
</dbReference>
<gene>
    <name evidence="1" type="ORF">METZ01_LOCUS60160</name>
</gene>
<reference evidence="1" key="1">
    <citation type="submission" date="2018-05" db="EMBL/GenBank/DDBJ databases">
        <authorList>
            <person name="Lanie J.A."/>
            <person name="Ng W.-L."/>
            <person name="Kazmierczak K.M."/>
            <person name="Andrzejewski T.M."/>
            <person name="Davidsen T.M."/>
            <person name="Wayne K.J."/>
            <person name="Tettelin H."/>
            <person name="Glass J.I."/>
            <person name="Rusch D."/>
            <person name="Podicherti R."/>
            <person name="Tsui H.-C.T."/>
            <person name="Winkler M.E."/>
        </authorList>
    </citation>
    <scope>NUCLEOTIDE SEQUENCE</scope>
</reference>
<dbReference type="SUPFAM" id="SSF89796">
    <property type="entry name" value="CoA-transferase family III (CaiB/BaiF)"/>
    <property type="match status" value="2"/>
</dbReference>
<dbReference type="Gene3D" id="3.30.1540.10">
    <property type="entry name" value="formyl-coa transferase, domain 3"/>
    <property type="match status" value="1"/>
</dbReference>
<organism evidence="1">
    <name type="scientific">marine metagenome</name>
    <dbReference type="NCBI Taxonomy" id="408172"/>
    <lineage>
        <taxon>unclassified sequences</taxon>
        <taxon>metagenomes</taxon>
        <taxon>ecological metagenomes</taxon>
    </lineage>
</organism>
<dbReference type="EMBL" id="UINC01003550">
    <property type="protein sequence ID" value="SVA07306.1"/>
    <property type="molecule type" value="Genomic_DNA"/>
</dbReference>
<dbReference type="InterPro" id="IPR023606">
    <property type="entry name" value="CoA-Trfase_III_dom_1_sf"/>
</dbReference>
<dbReference type="InterPro" id="IPR050509">
    <property type="entry name" value="CoA-transferase_III"/>
</dbReference>
<accession>A0A381STL0</accession>
<dbReference type="Gene3D" id="3.40.50.10540">
    <property type="entry name" value="Crotonobetainyl-coa:carnitine coa-transferase, domain 1"/>
    <property type="match status" value="2"/>
</dbReference>
<dbReference type="AlphaFoldDB" id="A0A381STL0"/>
<dbReference type="GO" id="GO:0003824">
    <property type="term" value="F:catalytic activity"/>
    <property type="evidence" value="ECO:0007669"/>
    <property type="project" value="InterPro"/>
</dbReference>
<evidence type="ECO:0000313" key="1">
    <source>
        <dbReference type="EMBL" id="SVA07306.1"/>
    </source>
</evidence>
<sequence>MPALDDIIVIDASQGKAAALCSMLLADNGARVIKIGQSRDHMDSDPEFAILDRGKEFCAVSLEEKDKIVKLISRADVLIDDLDVGDERRKHLDFEDLVVLNPGLVHCSMTPFGTDGPIRMEPHIPDLVKARMGIFHSAPGFREGHIYVVHPIVEVGAGILAAQGVVAALFSRLVTLSGRKLETSLMAGALLFTPLAGGTSVPQQTRNSTAVGGAPFYSVYECSDGKWLQLGCIHLGFIDQASSVMGIADVLLDPKYGGGRIPTDDSAREELFEIVKNIMKSDSSGNWATRLEEADVPFAIVATVSEAMANTQVIHNGLIHELIDPVFGEMTQYGLTLQLSGTPGHIKGPRKEVGWDELELSPQQQDYVFSPTLLATELPLEGVKVGDITNVIAGPVAGRLLADLGADVLKIETFTGDFSRGPSAIFRSLNSNKRSISIDSKNPDGRDTLQHIVSECDALVANLRPGATERMGIGGQQLREINPTIVETHVTAFGWDGPLSSRPGVDPLAQAYMGLQHAQGGEGNQPSYLSHLAPCDYSGGALAAYGTVLGLYVKKKTGIGQKIDTNLLNMGTLMVNGDFASFKGKEPRRLSDPGQHGMSDFRRLYKTSDGWIFVNAEGNNSSLQLLEVMNVRNSSCIDSKKHSCIGIDLENKFVERDSEYWLKFLVSNGISAAPSVEHFSSNIFENNQVIANGMMCTKKLGEEELLLIQRYINFVGSRDPVVYPTPNLGEHTVEILIESNIRMDRINYLKDVGAIKVHNEQKR</sequence>
<dbReference type="InterPro" id="IPR044855">
    <property type="entry name" value="CoA-Trfase_III_dom3_sf"/>
</dbReference>
<evidence type="ECO:0008006" key="2">
    <source>
        <dbReference type="Google" id="ProtNLM"/>
    </source>
</evidence>
<name>A0A381STL0_9ZZZZ</name>
<dbReference type="InterPro" id="IPR003673">
    <property type="entry name" value="CoA-Trfase_fam_III"/>
</dbReference>